<evidence type="ECO:0000313" key="3">
    <source>
        <dbReference type="Proteomes" id="UP001620645"/>
    </source>
</evidence>
<feature type="compositionally biased region" description="Basic and acidic residues" evidence="1">
    <location>
        <begin position="74"/>
        <end position="86"/>
    </location>
</feature>
<reference evidence="2 3" key="1">
    <citation type="submission" date="2024-10" db="EMBL/GenBank/DDBJ databases">
        <authorList>
            <person name="Kim D."/>
        </authorList>
    </citation>
    <scope>NUCLEOTIDE SEQUENCE [LARGE SCALE GENOMIC DNA]</scope>
    <source>
        <strain evidence="2">Taebaek</strain>
    </source>
</reference>
<dbReference type="EMBL" id="JBICCN010000143">
    <property type="protein sequence ID" value="KAL3090038.1"/>
    <property type="molecule type" value="Genomic_DNA"/>
</dbReference>
<protein>
    <submittedName>
        <fullName evidence="2">Uncharacterized protein</fullName>
    </submittedName>
</protein>
<evidence type="ECO:0000256" key="1">
    <source>
        <dbReference type="SAM" id="MobiDB-lite"/>
    </source>
</evidence>
<dbReference type="Proteomes" id="UP001620645">
    <property type="component" value="Unassembled WGS sequence"/>
</dbReference>
<comment type="caution">
    <text evidence="2">The sequence shown here is derived from an EMBL/GenBank/DDBJ whole genome shotgun (WGS) entry which is preliminary data.</text>
</comment>
<organism evidence="2 3">
    <name type="scientific">Heterodera schachtii</name>
    <name type="common">Sugarbeet cyst nematode worm</name>
    <name type="synonym">Tylenchus schachtii</name>
    <dbReference type="NCBI Taxonomy" id="97005"/>
    <lineage>
        <taxon>Eukaryota</taxon>
        <taxon>Metazoa</taxon>
        <taxon>Ecdysozoa</taxon>
        <taxon>Nematoda</taxon>
        <taxon>Chromadorea</taxon>
        <taxon>Rhabditida</taxon>
        <taxon>Tylenchina</taxon>
        <taxon>Tylenchomorpha</taxon>
        <taxon>Tylenchoidea</taxon>
        <taxon>Heteroderidae</taxon>
        <taxon>Heteroderinae</taxon>
        <taxon>Heterodera</taxon>
    </lineage>
</organism>
<proteinExistence type="predicted"/>
<name>A0ABD2JHU5_HETSC</name>
<evidence type="ECO:0000313" key="2">
    <source>
        <dbReference type="EMBL" id="KAL3090038.1"/>
    </source>
</evidence>
<gene>
    <name evidence="2" type="ORF">niasHS_006490</name>
</gene>
<feature type="region of interest" description="Disordered" evidence="1">
    <location>
        <begin position="1"/>
        <end position="100"/>
    </location>
</feature>
<keyword evidence="3" id="KW-1185">Reference proteome</keyword>
<accession>A0ABD2JHU5</accession>
<dbReference type="AlphaFoldDB" id="A0ABD2JHU5"/>
<sequence length="100" mass="11354">MRGRTPRPARQRESAFHAPIWGAMDTRQRRRRRVAQQREQGKGEGAEKKQFPPLGGQKRCKKRLGMDSPTPPEGVKRGTTTDRRTIDWLLSGAGGDCDRQ</sequence>
<feature type="compositionally biased region" description="Basic and acidic residues" evidence="1">
    <location>
        <begin position="39"/>
        <end position="50"/>
    </location>
</feature>